<sequence>MERKNPVALRKHNRAAKVRIKQSDITAQNFAAQQLSKKFGLSPTLAAVVAALAGLGPREVRANETH</sequence>
<comment type="caution">
    <text evidence="1">The sequence shown here is derived from an EMBL/GenBank/DDBJ whole genome shotgun (WGS) entry which is preliminary data.</text>
</comment>
<name>A0A2S6NFJ8_9HYPH</name>
<accession>A0A2S6NFJ8</accession>
<protein>
    <submittedName>
        <fullName evidence="1">Uncharacterized protein</fullName>
    </submittedName>
</protein>
<organism evidence="1 2">
    <name type="scientific">Rhodoblastus sphagnicola</name>
    <dbReference type="NCBI Taxonomy" id="333368"/>
    <lineage>
        <taxon>Bacteria</taxon>
        <taxon>Pseudomonadati</taxon>
        <taxon>Pseudomonadota</taxon>
        <taxon>Alphaproteobacteria</taxon>
        <taxon>Hyphomicrobiales</taxon>
        <taxon>Rhodoblastaceae</taxon>
        <taxon>Rhodoblastus</taxon>
    </lineage>
</organism>
<gene>
    <name evidence="1" type="ORF">CCR94_01940</name>
</gene>
<reference evidence="1 2" key="1">
    <citation type="journal article" date="2018" name="Arch. Microbiol.">
        <title>New insights into the metabolic potential of the phototrophic purple bacterium Rhodopila globiformis DSM 161(T) from its draft genome sequence and evidence for a vanadium-dependent nitrogenase.</title>
        <authorList>
            <person name="Imhoff J.F."/>
            <person name="Rahn T."/>
            <person name="Kunzel S."/>
            <person name="Neulinger S.C."/>
        </authorList>
    </citation>
    <scope>NUCLEOTIDE SEQUENCE [LARGE SCALE GENOMIC DNA]</scope>
    <source>
        <strain evidence="1 2">DSM 16996</strain>
    </source>
</reference>
<dbReference type="AlphaFoldDB" id="A0A2S6NFJ8"/>
<evidence type="ECO:0000313" key="2">
    <source>
        <dbReference type="Proteomes" id="UP000239089"/>
    </source>
</evidence>
<evidence type="ECO:0000313" key="1">
    <source>
        <dbReference type="EMBL" id="PPQ33383.1"/>
    </source>
</evidence>
<proteinExistence type="predicted"/>
<keyword evidence="2" id="KW-1185">Reference proteome</keyword>
<dbReference type="EMBL" id="NHSJ01000022">
    <property type="protein sequence ID" value="PPQ33383.1"/>
    <property type="molecule type" value="Genomic_DNA"/>
</dbReference>
<dbReference type="Proteomes" id="UP000239089">
    <property type="component" value="Unassembled WGS sequence"/>
</dbReference>